<protein>
    <submittedName>
        <fullName evidence="2">Polyketide cyclase</fullName>
    </submittedName>
</protein>
<evidence type="ECO:0000313" key="2">
    <source>
        <dbReference type="EMBL" id="GEQ12787.1"/>
    </source>
</evidence>
<dbReference type="Pfam" id="PF10604">
    <property type="entry name" value="Polyketide_cyc2"/>
    <property type="match status" value="1"/>
</dbReference>
<dbReference type="AlphaFoldDB" id="A0A512SXV6"/>
<accession>A0A512SXV6</accession>
<feature type="region of interest" description="Disordered" evidence="1">
    <location>
        <begin position="1"/>
        <end position="21"/>
    </location>
</feature>
<comment type="caution">
    <text evidence="2">The sequence shown here is derived from an EMBL/GenBank/DDBJ whole genome shotgun (WGS) entry which is preliminary data.</text>
</comment>
<dbReference type="SUPFAM" id="SSF55961">
    <property type="entry name" value="Bet v1-like"/>
    <property type="match status" value="1"/>
</dbReference>
<dbReference type="EMBL" id="BKBA01000003">
    <property type="protein sequence ID" value="GEQ12787.1"/>
    <property type="molecule type" value="Genomic_DNA"/>
</dbReference>
<organism evidence="2 3">
    <name type="scientific">Knoellia locipacati</name>
    <dbReference type="NCBI Taxonomy" id="882824"/>
    <lineage>
        <taxon>Bacteria</taxon>
        <taxon>Bacillati</taxon>
        <taxon>Actinomycetota</taxon>
        <taxon>Actinomycetes</taxon>
        <taxon>Micrococcales</taxon>
        <taxon>Intrasporangiaceae</taxon>
        <taxon>Knoellia</taxon>
    </lineage>
</organism>
<dbReference type="OrthoDB" id="4483486at2"/>
<name>A0A512SXV6_9MICO</name>
<dbReference type="InterPro" id="IPR019587">
    <property type="entry name" value="Polyketide_cyclase/dehydratase"/>
</dbReference>
<evidence type="ECO:0000256" key="1">
    <source>
        <dbReference type="SAM" id="MobiDB-lite"/>
    </source>
</evidence>
<keyword evidence="3" id="KW-1185">Reference proteome</keyword>
<dbReference type="RefSeq" id="WP_147062373.1">
    <property type="nucleotide sequence ID" value="NZ_BAABDN010000001.1"/>
</dbReference>
<sequence>MDHDDGRAANSQGQPQQRTVAAPAERVWEVLADGWSYATWVVGTARIRDVDTTWPQPGSRIHHSVGLWPVLLSDTTCVEACEPGRHLVLTARGWPLGEARVELLVESDGPGSCTVTMTEDAVSGPGSLPPRLVRQAMILPRNHEALRRLAYLAEGGTGPLGRRH</sequence>
<dbReference type="Gene3D" id="3.30.530.20">
    <property type="match status" value="1"/>
</dbReference>
<dbReference type="CDD" id="cd07812">
    <property type="entry name" value="SRPBCC"/>
    <property type="match status" value="1"/>
</dbReference>
<gene>
    <name evidence="2" type="ORF">KLO01_08340</name>
</gene>
<feature type="compositionally biased region" description="Polar residues" evidence="1">
    <location>
        <begin position="9"/>
        <end position="19"/>
    </location>
</feature>
<reference evidence="2 3" key="1">
    <citation type="submission" date="2019-07" db="EMBL/GenBank/DDBJ databases">
        <title>Whole genome shotgun sequence of Knoellia locipacati NBRC 109775.</title>
        <authorList>
            <person name="Hosoyama A."/>
            <person name="Uohara A."/>
            <person name="Ohji S."/>
            <person name="Ichikawa N."/>
        </authorList>
    </citation>
    <scope>NUCLEOTIDE SEQUENCE [LARGE SCALE GENOMIC DNA]</scope>
    <source>
        <strain evidence="2 3">NBRC 109775</strain>
    </source>
</reference>
<evidence type="ECO:0000313" key="3">
    <source>
        <dbReference type="Proteomes" id="UP000321793"/>
    </source>
</evidence>
<dbReference type="Proteomes" id="UP000321793">
    <property type="component" value="Unassembled WGS sequence"/>
</dbReference>
<proteinExistence type="predicted"/>
<dbReference type="InterPro" id="IPR023393">
    <property type="entry name" value="START-like_dom_sf"/>
</dbReference>